<organism evidence="1 2">
    <name type="scientific">Pseudobacteriovorax antillogorgiicola</name>
    <dbReference type="NCBI Taxonomy" id="1513793"/>
    <lineage>
        <taxon>Bacteria</taxon>
        <taxon>Pseudomonadati</taxon>
        <taxon>Bdellovibrionota</taxon>
        <taxon>Oligoflexia</taxon>
        <taxon>Oligoflexales</taxon>
        <taxon>Pseudobacteriovoracaceae</taxon>
        <taxon>Pseudobacteriovorax</taxon>
    </lineage>
</organism>
<dbReference type="Proteomes" id="UP000192907">
    <property type="component" value="Unassembled WGS sequence"/>
</dbReference>
<dbReference type="EMBL" id="FWZT01000022">
    <property type="protein sequence ID" value="SMF64115.1"/>
    <property type="molecule type" value="Genomic_DNA"/>
</dbReference>
<name>A0A1Y6CI29_9BACT</name>
<accession>A0A1Y6CI29</accession>
<gene>
    <name evidence="1" type="ORF">SAMN06296036_1226</name>
</gene>
<dbReference type="AlphaFoldDB" id="A0A1Y6CI29"/>
<sequence>MLGANHQHPFRFRDLRPKCTFFKPQDVTLTVSSFRILQEKTATHSSDAHINMIF</sequence>
<protein>
    <submittedName>
        <fullName evidence="1">Uncharacterized protein</fullName>
    </submittedName>
</protein>
<evidence type="ECO:0000313" key="1">
    <source>
        <dbReference type="EMBL" id="SMF64115.1"/>
    </source>
</evidence>
<reference evidence="2" key="1">
    <citation type="submission" date="2017-04" db="EMBL/GenBank/DDBJ databases">
        <authorList>
            <person name="Varghese N."/>
            <person name="Submissions S."/>
        </authorList>
    </citation>
    <scope>NUCLEOTIDE SEQUENCE [LARGE SCALE GENOMIC DNA]</scope>
    <source>
        <strain evidence="2">RKEM611</strain>
    </source>
</reference>
<evidence type="ECO:0000313" key="2">
    <source>
        <dbReference type="Proteomes" id="UP000192907"/>
    </source>
</evidence>
<dbReference type="STRING" id="1513793.SAMN06296036_1226"/>
<proteinExistence type="predicted"/>
<keyword evidence="2" id="KW-1185">Reference proteome</keyword>